<proteinExistence type="predicted"/>
<evidence type="ECO:0000313" key="3">
    <source>
        <dbReference type="EMBL" id="MEO3692759.1"/>
    </source>
</evidence>
<keyword evidence="4" id="KW-1185">Reference proteome</keyword>
<sequence length="269" mass="27572">MRTALPTTLPAALALSLSLSLSAPAQAVEVNSLPFNNSADWTVIVFGGTTMVAGGGQTVLTTSGSVGVWYGNGAAYGDTPAWSLGTNASGNYLSLTASFSGDARDWSAYLYDRTHFASFSFAPTDCNGNLGSCYAAPAYAGVSVSHGAAGDASQFDQTYVPLDLTQAHTFEWLLKNSQVSYRIDGNVVFSGAAYAVVPGSWVASTGLLVIGDGSATTLTGTGSMTIFGNAVDTAPTANSLAPVPEPASLALLMGGLGLLGVHHRRSQRR</sequence>
<organism evidence="3 4">
    <name type="scientific">Roseateles paludis</name>
    <dbReference type="NCBI Taxonomy" id="3145238"/>
    <lineage>
        <taxon>Bacteria</taxon>
        <taxon>Pseudomonadati</taxon>
        <taxon>Pseudomonadota</taxon>
        <taxon>Betaproteobacteria</taxon>
        <taxon>Burkholderiales</taxon>
        <taxon>Sphaerotilaceae</taxon>
        <taxon>Roseateles</taxon>
    </lineage>
</organism>
<feature type="domain" description="Ice-binding protein C-terminal" evidence="2">
    <location>
        <begin position="242"/>
        <end position="262"/>
    </location>
</feature>
<dbReference type="NCBIfam" id="TIGR02595">
    <property type="entry name" value="PEP_CTERM"/>
    <property type="match status" value="1"/>
</dbReference>
<evidence type="ECO:0000256" key="1">
    <source>
        <dbReference type="SAM" id="SignalP"/>
    </source>
</evidence>
<comment type="caution">
    <text evidence="3">The sequence shown here is derived from an EMBL/GenBank/DDBJ whole genome shotgun (WGS) entry which is preliminary data.</text>
</comment>
<gene>
    <name evidence="3" type="ORF">ABDJ85_14870</name>
</gene>
<evidence type="ECO:0000313" key="4">
    <source>
        <dbReference type="Proteomes" id="UP001495147"/>
    </source>
</evidence>
<dbReference type="RefSeq" id="WP_347705574.1">
    <property type="nucleotide sequence ID" value="NZ_JBDPZD010000004.1"/>
</dbReference>
<evidence type="ECO:0000259" key="2">
    <source>
        <dbReference type="Pfam" id="PF07589"/>
    </source>
</evidence>
<protein>
    <submittedName>
        <fullName evidence="3">PEP-CTERM sorting domain-containing protein</fullName>
    </submittedName>
</protein>
<accession>A0ABV0G4U3</accession>
<keyword evidence="1" id="KW-0732">Signal</keyword>
<dbReference type="InterPro" id="IPR013424">
    <property type="entry name" value="Ice-binding_C"/>
</dbReference>
<reference evidence="3 4" key="1">
    <citation type="submission" date="2024-05" db="EMBL/GenBank/DDBJ databases">
        <title>Roseateles sp. DJS-2-20 16S ribosomal RNA gene Genome sequencing and assembly.</title>
        <authorList>
            <person name="Woo H."/>
        </authorList>
    </citation>
    <scope>NUCLEOTIDE SEQUENCE [LARGE SCALE GENOMIC DNA]</scope>
    <source>
        <strain evidence="3 4">DJS-2-20</strain>
    </source>
</reference>
<feature type="signal peptide" evidence="1">
    <location>
        <begin position="1"/>
        <end position="27"/>
    </location>
</feature>
<name>A0ABV0G4U3_9BURK</name>
<feature type="chain" id="PRO_5046474419" evidence="1">
    <location>
        <begin position="28"/>
        <end position="269"/>
    </location>
</feature>
<dbReference type="Proteomes" id="UP001495147">
    <property type="component" value="Unassembled WGS sequence"/>
</dbReference>
<dbReference type="EMBL" id="JBDPZD010000004">
    <property type="protein sequence ID" value="MEO3692759.1"/>
    <property type="molecule type" value="Genomic_DNA"/>
</dbReference>
<dbReference type="Pfam" id="PF07589">
    <property type="entry name" value="PEP-CTERM"/>
    <property type="match status" value="1"/>
</dbReference>